<reference evidence="10" key="1">
    <citation type="submission" date="2025-08" db="UniProtKB">
        <authorList>
            <consortium name="RefSeq"/>
        </authorList>
    </citation>
    <scope>IDENTIFICATION</scope>
    <source>
        <tissue evidence="10">Whole larvae</tissue>
    </source>
</reference>
<keyword evidence="3 6" id="KW-0378">Hydrolase</keyword>
<dbReference type="PROSITE" id="PS00941">
    <property type="entry name" value="CARBOXYLESTERASE_B_2"/>
    <property type="match status" value="1"/>
</dbReference>
<evidence type="ECO:0000256" key="3">
    <source>
        <dbReference type="ARBA" id="ARBA00022801"/>
    </source>
</evidence>
<dbReference type="SUPFAM" id="SSF53474">
    <property type="entry name" value="alpha/beta-Hydrolases"/>
    <property type="match status" value="1"/>
</dbReference>
<proteinExistence type="inferred from homology"/>
<keyword evidence="9" id="KW-1185">Reference proteome</keyword>
<dbReference type="PROSITE" id="PS00122">
    <property type="entry name" value="CARBOXYLESTERASE_B_1"/>
    <property type="match status" value="1"/>
</dbReference>
<gene>
    <name evidence="10" type="primary">LOC113509382</name>
</gene>
<organism evidence="9 10">
    <name type="scientific">Galleria mellonella</name>
    <name type="common">Greater wax moth</name>
    <dbReference type="NCBI Taxonomy" id="7137"/>
    <lineage>
        <taxon>Eukaryota</taxon>
        <taxon>Metazoa</taxon>
        <taxon>Ecdysozoa</taxon>
        <taxon>Arthropoda</taxon>
        <taxon>Hexapoda</taxon>
        <taxon>Insecta</taxon>
        <taxon>Pterygota</taxon>
        <taxon>Neoptera</taxon>
        <taxon>Endopterygota</taxon>
        <taxon>Lepidoptera</taxon>
        <taxon>Glossata</taxon>
        <taxon>Ditrysia</taxon>
        <taxon>Pyraloidea</taxon>
        <taxon>Pyralidae</taxon>
        <taxon>Galleriinae</taxon>
        <taxon>Galleria</taxon>
    </lineage>
</organism>
<dbReference type="PANTHER" id="PTHR11559">
    <property type="entry name" value="CARBOXYLESTERASE"/>
    <property type="match status" value="1"/>
</dbReference>
<dbReference type="Proteomes" id="UP001652740">
    <property type="component" value="Unplaced"/>
</dbReference>
<keyword evidence="4" id="KW-1015">Disulfide bond</keyword>
<comment type="similarity">
    <text evidence="1 6">Belongs to the type-B carboxylesterase/lipase family.</text>
</comment>
<dbReference type="InterPro" id="IPR019819">
    <property type="entry name" value="Carboxylesterase_B_CS"/>
</dbReference>
<evidence type="ECO:0000256" key="1">
    <source>
        <dbReference type="ARBA" id="ARBA00005964"/>
    </source>
</evidence>
<keyword evidence="2" id="KW-0719">Serine esterase</keyword>
<dbReference type="RefSeq" id="XP_052749452.1">
    <property type="nucleotide sequence ID" value="XM_052893492.1"/>
</dbReference>
<dbReference type="InterPro" id="IPR050309">
    <property type="entry name" value="Type-B_Carboxylest/Lipase"/>
</dbReference>
<dbReference type="InterPro" id="IPR002018">
    <property type="entry name" value="CarbesteraseB"/>
</dbReference>
<evidence type="ECO:0000256" key="5">
    <source>
        <dbReference type="ARBA" id="ARBA00023180"/>
    </source>
</evidence>
<evidence type="ECO:0000256" key="6">
    <source>
        <dbReference type="RuleBase" id="RU361235"/>
    </source>
</evidence>
<name>A0ABM3MDG1_GALME</name>
<sequence length="611" mass="69012">MPKHMYLSVLRGNTYISNISHRSASVARGHSRKMLFKTLLIFFVVGQTLACQRKVENADTSTGSLQNDESTGPRRQSTEEGPLTVTPAGPIRGSWMETRRGRPFQAYRGIRYAEPPVGELRFKPPVPILHYKKEVDASKEGPACPLPVPPTYYIDEDCLTINVYTPNNNSTKPLPVIFFIHAGGFYSMTGRSDLAGPHYLLDRDIVLVTINYRLGSLGFLSTGDALAPGNNGYKDQVVALRWVQKNIRAFGGDPGLVTIAGCSAGSFSVMLHMLSPMTKGLFHRAISISGSPINQLPDRHDLYSLAVKQAELVGCPTSNSKAIIDCLKTKPFREIGDSLVGFFNQFYDPTLLWSPVVERDFGQERYLTMRPIDAVRQGKMHAVPYIISQTHDEFFWKAFPVVQNKTLRDTMNSEWDQYAPISFQLAKDETAVPSARKLRQAYLGDKPIAENKESADGLGKLYADALIGFGVHRLVNLMCRHSPHKVYYYQFAYVGTHSHYEDPVTNKSIAASHHDDLIYLFTLSYRFPTIQVSDSKDSVMVDRMTAVWYTFAKHGDPNPRGNELPELSTLQWPAMTPTARKYLKFDRQFTVEENMFEDRFKVWEELYPVEY</sequence>
<feature type="domain" description="Carboxylesterase type B" evidence="8">
    <location>
        <begin position="85"/>
        <end position="603"/>
    </location>
</feature>
<dbReference type="Gene3D" id="3.40.50.1820">
    <property type="entry name" value="alpha/beta hydrolase"/>
    <property type="match status" value="1"/>
</dbReference>
<feature type="compositionally biased region" description="Polar residues" evidence="7">
    <location>
        <begin position="58"/>
        <end position="75"/>
    </location>
</feature>
<feature type="region of interest" description="Disordered" evidence="7">
    <location>
        <begin position="56"/>
        <end position="95"/>
    </location>
</feature>
<keyword evidence="5" id="KW-0325">Glycoprotein</keyword>
<evidence type="ECO:0000256" key="7">
    <source>
        <dbReference type="SAM" id="MobiDB-lite"/>
    </source>
</evidence>
<evidence type="ECO:0000256" key="4">
    <source>
        <dbReference type="ARBA" id="ARBA00023157"/>
    </source>
</evidence>
<dbReference type="InterPro" id="IPR019826">
    <property type="entry name" value="Carboxylesterase_B_AS"/>
</dbReference>
<evidence type="ECO:0000313" key="10">
    <source>
        <dbReference type="RefSeq" id="XP_052749452.1"/>
    </source>
</evidence>
<evidence type="ECO:0000313" key="9">
    <source>
        <dbReference type="Proteomes" id="UP001652740"/>
    </source>
</evidence>
<accession>A0ABM3MDG1</accession>
<protein>
    <recommendedName>
        <fullName evidence="6">Carboxylic ester hydrolase</fullName>
        <ecNumber evidence="6">3.1.1.-</ecNumber>
    </recommendedName>
</protein>
<dbReference type="EC" id="3.1.1.-" evidence="6"/>
<evidence type="ECO:0000256" key="2">
    <source>
        <dbReference type="ARBA" id="ARBA00022487"/>
    </source>
</evidence>
<dbReference type="Pfam" id="PF00135">
    <property type="entry name" value="COesterase"/>
    <property type="match status" value="1"/>
</dbReference>
<dbReference type="GeneID" id="113509382"/>
<evidence type="ECO:0000259" key="8">
    <source>
        <dbReference type="Pfam" id="PF00135"/>
    </source>
</evidence>
<dbReference type="InterPro" id="IPR029058">
    <property type="entry name" value="AB_hydrolase_fold"/>
</dbReference>